<evidence type="ECO:0000256" key="4">
    <source>
        <dbReference type="SAM" id="SignalP"/>
    </source>
</evidence>
<dbReference type="PROSITE" id="PS01209">
    <property type="entry name" value="LDLRA_1"/>
    <property type="match status" value="1"/>
</dbReference>
<evidence type="ECO:0000256" key="1">
    <source>
        <dbReference type="ARBA" id="ARBA00023157"/>
    </source>
</evidence>
<reference evidence="5" key="2">
    <citation type="submission" date="2025-09" db="UniProtKB">
        <authorList>
            <consortium name="Ensembl"/>
        </authorList>
    </citation>
    <scope>IDENTIFICATION</scope>
</reference>
<dbReference type="Gene3D" id="4.10.400.10">
    <property type="entry name" value="Low-density Lipoprotein Receptor"/>
    <property type="match status" value="1"/>
</dbReference>
<keyword evidence="4" id="KW-0732">Signal</keyword>
<evidence type="ECO:0000313" key="5">
    <source>
        <dbReference type="Ensembl" id="ENSDNVP00000020922.1"/>
    </source>
</evidence>
<dbReference type="SUPFAM" id="SSF57424">
    <property type="entry name" value="LDL receptor-like module"/>
    <property type="match status" value="1"/>
</dbReference>
<proteinExistence type="predicted"/>
<feature type="disulfide bond" evidence="2">
    <location>
        <begin position="60"/>
        <end position="75"/>
    </location>
</feature>
<dbReference type="InterPro" id="IPR036055">
    <property type="entry name" value="LDL_receptor-like_sf"/>
</dbReference>
<evidence type="ECO:0000256" key="2">
    <source>
        <dbReference type="PROSITE-ProRule" id="PRU00124"/>
    </source>
</evidence>
<dbReference type="Pfam" id="PF00057">
    <property type="entry name" value="Ldl_recept_a"/>
    <property type="match status" value="1"/>
</dbReference>
<dbReference type="Ensembl" id="ENSDNVT00000025237.1">
    <property type="protein sequence ID" value="ENSDNVP00000020922.1"/>
    <property type="gene ID" value="ENSDNVG00000014653.1"/>
</dbReference>
<evidence type="ECO:0000256" key="3">
    <source>
        <dbReference type="SAM" id="MobiDB-lite"/>
    </source>
</evidence>
<comment type="caution">
    <text evidence="2">Lacks conserved residue(s) required for the propagation of feature annotation.</text>
</comment>
<feature type="signal peptide" evidence="4">
    <location>
        <begin position="1"/>
        <end position="19"/>
    </location>
</feature>
<protein>
    <submittedName>
        <fullName evidence="5">Uncharacterized protein</fullName>
    </submittedName>
</protein>
<dbReference type="PROSITE" id="PS50068">
    <property type="entry name" value="LDLRA_2"/>
    <property type="match status" value="1"/>
</dbReference>
<dbReference type="InterPro" id="IPR023415">
    <property type="entry name" value="LDLR_class-A_CS"/>
</dbReference>
<evidence type="ECO:0000313" key="6">
    <source>
        <dbReference type="Proteomes" id="UP000694423"/>
    </source>
</evidence>
<dbReference type="Proteomes" id="UP000694423">
    <property type="component" value="Unplaced"/>
</dbReference>
<feature type="compositionally biased region" description="Gly residues" evidence="3">
    <location>
        <begin position="77"/>
        <end position="88"/>
    </location>
</feature>
<dbReference type="CDD" id="cd00112">
    <property type="entry name" value="LDLa"/>
    <property type="match status" value="1"/>
</dbReference>
<feature type="region of interest" description="Disordered" evidence="3">
    <location>
        <begin position="77"/>
        <end position="99"/>
    </location>
</feature>
<keyword evidence="1 2" id="KW-1015">Disulfide bond</keyword>
<accession>A0A8C4PBR8</accession>
<sequence length="109" mass="10932">DCAFLAWMLLCTLHPPCATETPLPGNPAGGLSPAGCWTPTQDCALRCDGASRCIPESWLCDGHADCLDRTDEQGCGETPGLGRAGDGPPGAPSACAAGPRAGLAHCSGP</sequence>
<organism evidence="5 6">
    <name type="scientific">Dromaius novaehollandiae</name>
    <name type="common">Emu</name>
    <dbReference type="NCBI Taxonomy" id="8790"/>
    <lineage>
        <taxon>Eukaryota</taxon>
        <taxon>Metazoa</taxon>
        <taxon>Chordata</taxon>
        <taxon>Craniata</taxon>
        <taxon>Vertebrata</taxon>
        <taxon>Euteleostomi</taxon>
        <taxon>Archelosauria</taxon>
        <taxon>Archosauria</taxon>
        <taxon>Dinosauria</taxon>
        <taxon>Saurischia</taxon>
        <taxon>Theropoda</taxon>
        <taxon>Coelurosauria</taxon>
        <taxon>Aves</taxon>
        <taxon>Palaeognathae</taxon>
        <taxon>Casuariiformes</taxon>
        <taxon>Dromaiidae</taxon>
        <taxon>Dromaius</taxon>
    </lineage>
</organism>
<dbReference type="AlphaFoldDB" id="A0A8C4PBR8"/>
<keyword evidence="6" id="KW-1185">Reference proteome</keyword>
<feature type="chain" id="PRO_5034167249" evidence="4">
    <location>
        <begin position="20"/>
        <end position="109"/>
    </location>
</feature>
<name>A0A8C4PBR8_DRONO</name>
<dbReference type="InterPro" id="IPR002172">
    <property type="entry name" value="LDrepeatLR_classA_rpt"/>
</dbReference>
<dbReference type="SMART" id="SM00192">
    <property type="entry name" value="LDLa"/>
    <property type="match status" value="1"/>
</dbReference>
<reference evidence="5" key="1">
    <citation type="submission" date="2025-08" db="UniProtKB">
        <authorList>
            <consortium name="Ensembl"/>
        </authorList>
    </citation>
    <scope>IDENTIFICATION</scope>
</reference>